<dbReference type="InterPro" id="IPR053523">
    <property type="entry name" value="Oligopeptide_permease_AppC"/>
</dbReference>
<dbReference type="GO" id="GO:0005886">
    <property type="term" value="C:plasma membrane"/>
    <property type="evidence" value="ECO:0007669"/>
    <property type="project" value="UniProtKB-SubCell"/>
</dbReference>
<comment type="caution">
    <text evidence="9">The sequence shown here is derived from an EMBL/GenBank/DDBJ whole genome shotgun (WGS) entry which is preliminary data.</text>
</comment>
<evidence type="ECO:0000256" key="6">
    <source>
        <dbReference type="ARBA" id="ARBA00023136"/>
    </source>
</evidence>
<keyword evidence="6 7" id="KW-0472">Membrane</keyword>
<keyword evidence="3" id="KW-1003">Cell membrane</keyword>
<comment type="similarity">
    <text evidence="7">Belongs to the binding-protein-dependent transport system permease family.</text>
</comment>
<evidence type="ECO:0000256" key="3">
    <source>
        <dbReference type="ARBA" id="ARBA00022475"/>
    </source>
</evidence>
<dbReference type="NCBIfam" id="NF045476">
    <property type="entry name" value="Opp4C"/>
    <property type="match status" value="1"/>
</dbReference>
<accession>A0A3M8BZ44</accession>
<proteinExistence type="inferred from homology"/>
<dbReference type="InterPro" id="IPR050366">
    <property type="entry name" value="BP-dependent_transpt_permease"/>
</dbReference>
<name>A0A3M8BZ44_9BACL</name>
<dbReference type="PROSITE" id="PS50928">
    <property type="entry name" value="ABC_TM1"/>
    <property type="match status" value="1"/>
</dbReference>
<evidence type="ECO:0000256" key="5">
    <source>
        <dbReference type="ARBA" id="ARBA00022989"/>
    </source>
</evidence>
<evidence type="ECO:0000256" key="7">
    <source>
        <dbReference type="RuleBase" id="RU363032"/>
    </source>
</evidence>
<evidence type="ECO:0000313" key="10">
    <source>
        <dbReference type="Proteomes" id="UP000282028"/>
    </source>
</evidence>
<feature type="transmembrane region" description="Helical" evidence="7">
    <location>
        <begin position="20"/>
        <end position="40"/>
    </location>
</feature>
<evidence type="ECO:0000256" key="1">
    <source>
        <dbReference type="ARBA" id="ARBA00004651"/>
    </source>
</evidence>
<evidence type="ECO:0000256" key="2">
    <source>
        <dbReference type="ARBA" id="ARBA00022448"/>
    </source>
</evidence>
<dbReference type="CDD" id="cd06261">
    <property type="entry name" value="TM_PBP2"/>
    <property type="match status" value="1"/>
</dbReference>
<dbReference type="Pfam" id="PF00528">
    <property type="entry name" value="BPD_transp_1"/>
    <property type="match status" value="1"/>
</dbReference>
<keyword evidence="4 7" id="KW-0812">Transmembrane</keyword>
<evidence type="ECO:0000256" key="4">
    <source>
        <dbReference type="ARBA" id="ARBA00022692"/>
    </source>
</evidence>
<dbReference type="PANTHER" id="PTHR43386:SF1">
    <property type="entry name" value="D,D-DIPEPTIDE TRANSPORT SYSTEM PERMEASE PROTEIN DDPC-RELATED"/>
    <property type="match status" value="1"/>
</dbReference>
<evidence type="ECO:0000259" key="8">
    <source>
        <dbReference type="PROSITE" id="PS50928"/>
    </source>
</evidence>
<dbReference type="InterPro" id="IPR000515">
    <property type="entry name" value="MetI-like"/>
</dbReference>
<keyword evidence="10" id="KW-1185">Reference proteome</keyword>
<sequence>MKKDSIVAEAWKRFKKNRLAMVGGMILCLLVLTAVFAPLISPYDPYSSVKNQTGMLNVMAPPSGEHWLGTDSLGRDILSRLIYGGRISLSVALVAVAISTGIGVLLGLLAGYYGKWVDAVIMRVTDIVICFPVLFLVISVSTMLTPSIYNVMIIIGLVSWTTMTRLVRGEVLRIREMEYVEAVRALGQNNLVIVFKHVLPNIMAPITVQATLQTAEAILTESALSFLGVGVQQPIPSWGNMLQDATSIMVLQFKPWIWAPPGIAILLTILSINLVGDGLRDALDPKTKN</sequence>
<dbReference type="EMBL" id="RHHR01000043">
    <property type="protein sequence ID" value="RNB68614.1"/>
    <property type="molecule type" value="Genomic_DNA"/>
</dbReference>
<dbReference type="OrthoDB" id="9797472at2"/>
<feature type="transmembrane region" description="Helical" evidence="7">
    <location>
        <begin position="120"/>
        <end position="141"/>
    </location>
</feature>
<dbReference type="PANTHER" id="PTHR43386">
    <property type="entry name" value="OLIGOPEPTIDE TRANSPORT SYSTEM PERMEASE PROTEIN APPC"/>
    <property type="match status" value="1"/>
</dbReference>
<feature type="transmembrane region" description="Helical" evidence="7">
    <location>
        <begin position="87"/>
        <end position="113"/>
    </location>
</feature>
<dbReference type="SUPFAM" id="SSF161098">
    <property type="entry name" value="MetI-like"/>
    <property type="match status" value="1"/>
</dbReference>
<keyword evidence="2 7" id="KW-0813">Transport</keyword>
<dbReference type="InterPro" id="IPR025966">
    <property type="entry name" value="OppC_N"/>
</dbReference>
<dbReference type="AlphaFoldDB" id="A0A3M8BZ44"/>
<protein>
    <submittedName>
        <fullName evidence="9">ABC transporter permease</fullName>
    </submittedName>
</protein>
<comment type="subcellular location">
    <subcellularLocation>
        <location evidence="1 7">Cell membrane</location>
        <topology evidence="1 7">Multi-pass membrane protein</topology>
    </subcellularLocation>
</comment>
<evidence type="ECO:0000313" key="9">
    <source>
        <dbReference type="EMBL" id="RNB68614.1"/>
    </source>
</evidence>
<gene>
    <name evidence="9" type="ORF">EDM52_19980</name>
</gene>
<reference evidence="9 10" key="1">
    <citation type="submission" date="2018-10" db="EMBL/GenBank/DDBJ databases">
        <title>Phylogenomics of Brevibacillus.</title>
        <authorList>
            <person name="Dunlap C."/>
        </authorList>
    </citation>
    <scope>NUCLEOTIDE SEQUENCE [LARGE SCALE GENOMIC DNA]</scope>
    <source>
        <strain evidence="9 10">JCM 12215</strain>
    </source>
</reference>
<organism evidence="9 10">
    <name type="scientific">Brevibacillus invocatus</name>
    <dbReference type="NCBI Taxonomy" id="173959"/>
    <lineage>
        <taxon>Bacteria</taxon>
        <taxon>Bacillati</taxon>
        <taxon>Bacillota</taxon>
        <taxon>Bacilli</taxon>
        <taxon>Bacillales</taxon>
        <taxon>Paenibacillaceae</taxon>
        <taxon>Brevibacillus</taxon>
    </lineage>
</organism>
<dbReference type="InterPro" id="IPR035906">
    <property type="entry name" value="MetI-like_sf"/>
</dbReference>
<feature type="transmembrane region" description="Helical" evidence="7">
    <location>
        <begin position="256"/>
        <end position="276"/>
    </location>
</feature>
<dbReference type="Proteomes" id="UP000282028">
    <property type="component" value="Unassembled WGS sequence"/>
</dbReference>
<dbReference type="GO" id="GO:0055085">
    <property type="term" value="P:transmembrane transport"/>
    <property type="evidence" value="ECO:0007669"/>
    <property type="project" value="InterPro"/>
</dbReference>
<feature type="domain" description="ABC transmembrane type-1" evidence="8">
    <location>
        <begin position="85"/>
        <end position="276"/>
    </location>
</feature>
<dbReference type="Gene3D" id="1.10.3720.10">
    <property type="entry name" value="MetI-like"/>
    <property type="match status" value="1"/>
</dbReference>
<keyword evidence="5 7" id="KW-1133">Transmembrane helix</keyword>
<feature type="transmembrane region" description="Helical" evidence="7">
    <location>
        <begin position="147"/>
        <end position="167"/>
    </location>
</feature>
<dbReference type="Pfam" id="PF12911">
    <property type="entry name" value="OppC_N"/>
    <property type="match status" value="1"/>
</dbReference>